<proteinExistence type="inferred from homology"/>
<dbReference type="SUPFAM" id="SSF53659">
    <property type="entry name" value="Isocitrate/Isopropylmalate dehydrogenase-like"/>
    <property type="match status" value="1"/>
</dbReference>
<dbReference type="NCBIfam" id="TIGR02706">
    <property type="entry name" value="P_butyryltrans"/>
    <property type="match status" value="1"/>
</dbReference>
<dbReference type="InterPro" id="IPR002505">
    <property type="entry name" value="PTA_PTB"/>
</dbReference>
<dbReference type="PIRSF" id="PIRSF000428">
    <property type="entry name" value="P_Ac_trans"/>
    <property type="match status" value="1"/>
</dbReference>
<dbReference type="NCBIfam" id="NF006045">
    <property type="entry name" value="PRK08190.1"/>
    <property type="match status" value="1"/>
</dbReference>
<evidence type="ECO:0000259" key="4">
    <source>
        <dbReference type="Pfam" id="PF01515"/>
    </source>
</evidence>
<comment type="similarity">
    <text evidence="1">Belongs to the phosphate acetyltransferase and butyryltransferase family.</text>
</comment>
<keyword evidence="6" id="KW-1185">Reference proteome</keyword>
<feature type="domain" description="Phosphate acetyl/butaryl transferase" evidence="4">
    <location>
        <begin position="69"/>
        <end position="295"/>
    </location>
</feature>
<dbReference type="NCBIfam" id="NF005837">
    <property type="entry name" value="PRK07742.1"/>
    <property type="match status" value="1"/>
</dbReference>
<dbReference type="Gene3D" id="3.40.718.10">
    <property type="entry name" value="Isopropylmalate Dehydrogenase"/>
    <property type="match status" value="1"/>
</dbReference>
<dbReference type="RefSeq" id="WP_307150958.1">
    <property type="nucleotide sequence ID" value="NZ_JAUSTU010000012.1"/>
</dbReference>
<dbReference type="InterPro" id="IPR012147">
    <property type="entry name" value="P_Ac_Bu_trans"/>
</dbReference>
<name>A0ABT9V697_9BACL</name>
<evidence type="ECO:0000313" key="6">
    <source>
        <dbReference type="Proteomes" id="UP001231362"/>
    </source>
</evidence>
<dbReference type="InterPro" id="IPR014079">
    <property type="entry name" value="Phosphate_butyryltransferase"/>
</dbReference>
<evidence type="ECO:0000256" key="1">
    <source>
        <dbReference type="ARBA" id="ARBA00005656"/>
    </source>
</evidence>
<dbReference type="PANTHER" id="PTHR43356">
    <property type="entry name" value="PHOSPHATE ACETYLTRANSFERASE"/>
    <property type="match status" value="1"/>
</dbReference>
<accession>A0ABT9V697</accession>
<keyword evidence="3 5" id="KW-0012">Acyltransferase</keyword>
<dbReference type="Proteomes" id="UP001231362">
    <property type="component" value="Unassembled WGS sequence"/>
</dbReference>
<sequence length="302" mass="32655">MKLDSLIERASQFGEKTVAVAAAEDEEVLEAICHALQLNLARFLLFGDKEKISAMMERKFPGMHQHQKLEMIHTPTNSLAVEKAVRAVHIGEANVLMKGNVQTATLLKTILNKEYGLRTGRILSQVAVFEIPDFERFIFITDSAMNMEPNVEQKAEIISNAVQIARSIGLECPLVAPIAAVEVVNPNMQATIDAAILTQMNRRGQIVNCIVDGPLGFDNAVSISAAEHKSINSEVAGRADILLVPTLEVGNALYKSLTYFAKAKVSSVIAGAKAPIVLTSRADTAEAKFNSLVLAICSANES</sequence>
<dbReference type="EC" id="2.3.1.19" evidence="5"/>
<dbReference type="GO" id="GO:0050182">
    <property type="term" value="F:phosphate butyryltransferase activity"/>
    <property type="evidence" value="ECO:0007669"/>
    <property type="project" value="UniProtKB-EC"/>
</dbReference>
<dbReference type="InterPro" id="IPR050500">
    <property type="entry name" value="Phos_Acetyltrans/Butyryltrans"/>
</dbReference>
<evidence type="ECO:0000256" key="3">
    <source>
        <dbReference type="ARBA" id="ARBA00023315"/>
    </source>
</evidence>
<reference evidence="5 6" key="1">
    <citation type="submission" date="2023-07" db="EMBL/GenBank/DDBJ databases">
        <title>Genomic Encyclopedia of Type Strains, Phase IV (KMG-IV): sequencing the most valuable type-strain genomes for metagenomic binning, comparative biology and taxonomic classification.</title>
        <authorList>
            <person name="Goeker M."/>
        </authorList>
    </citation>
    <scope>NUCLEOTIDE SEQUENCE [LARGE SCALE GENOMIC DNA]</scope>
    <source>
        <strain evidence="5 6">DSM 23948</strain>
    </source>
</reference>
<organism evidence="5 6">
    <name type="scientific">Anoxybacillus andreesenii</name>
    <dbReference type="NCBI Taxonomy" id="1325932"/>
    <lineage>
        <taxon>Bacteria</taxon>
        <taxon>Bacillati</taxon>
        <taxon>Bacillota</taxon>
        <taxon>Bacilli</taxon>
        <taxon>Bacillales</taxon>
        <taxon>Anoxybacillaceae</taxon>
        <taxon>Anoxybacillus</taxon>
    </lineage>
</organism>
<evidence type="ECO:0000256" key="2">
    <source>
        <dbReference type="ARBA" id="ARBA00022679"/>
    </source>
</evidence>
<protein>
    <submittedName>
        <fullName evidence="5">Phosphate butyryltransferase</fullName>
        <ecNumber evidence="5">2.3.1.19</ecNumber>
    </submittedName>
</protein>
<gene>
    <name evidence="5" type="ORF">J2S07_002772</name>
</gene>
<comment type="caution">
    <text evidence="5">The sequence shown here is derived from an EMBL/GenBank/DDBJ whole genome shotgun (WGS) entry which is preliminary data.</text>
</comment>
<keyword evidence="2 5" id="KW-0808">Transferase</keyword>
<dbReference type="EMBL" id="JAUSTU010000012">
    <property type="protein sequence ID" value="MDQ0156452.1"/>
    <property type="molecule type" value="Genomic_DNA"/>
</dbReference>
<dbReference type="Pfam" id="PF01515">
    <property type="entry name" value="PTA_PTB"/>
    <property type="match status" value="1"/>
</dbReference>
<dbReference type="PANTHER" id="PTHR43356:SF2">
    <property type="entry name" value="PHOSPHATE ACETYLTRANSFERASE"/>
    <property type="match status" value="1"/>
</dbReference>
<evidence type="ECO:0000313" key="5">
    <source>
        <dbReference type="EMBL" id="MDQ0156452.1"/>
    </source>
</evidence>